<accession>A0ABQ8S798</accession>
<protein>
    <recommendedName>
        <fullName evidence="4">Reverse transcriptase domain-containing protein</fullName>
    </recommendedName>
</protein>
<proteinExistence type="predicted"/>
<organism evidence="2 3">
    <name type="scientific">Periplaneta americana</name>
    <name type="common">American cockroach</name>
    <name type="synonym">Blatta americana</name>
    <dbReference type="NCBI Taxonomy" id="6978"/>
    <lineage>
        <taxon>Eukaryota</taxon>
        <taxon>Metazoa</taxon>
        <taxon>Ecdysozoa</taxon>
        <taxon>Arthropoda</taxon>
        <taxon>Hexapoda</taxon>
        <taxon>Insecta</taxon>
        <taxon>Pterygota</taxon>
        <taxon>Neoptera</taxon>
        <taxon>Polyneoptera</taxon>
        <taxon>Dictyoptera</taxon>
        <taxon>Blattodea</taxon>
        <taxon>Blattoidea</taxon>
        <taxon>Blattidae</taxon>
        <taxon>Blattinae</taxon>
        <taxon>Periplaneta</taxon>
    </lineage>
</organism>
<evidence type="ECO:0000313" key="2">
    <source>
        <dbReference type="EMBL" id="KAJ4429547.1"/>
    </source>
</evidence>
<keyword evidence="3" id="KW-1185">Reference proteome</keyword>
<evidence type="ECO:0008006" key="4">
    <source>
        <dbReference type="Google" id="ProtNLM"/>
    </source>
</evidence>
<dbReference type="EMBL" id="JAJSOF020000033">
    <property type="protein sequence ID" value="KAJ4429547.1"/>
    <property type="molecule type" value="Genomic_DNA"/>
</dbReference>
<dbReference type="Proteomes" id="UP001148838">
    <property type="component" value="Unassembled WGS sequence"/>
</dbReference>
<gene>
    <name evidence="2" type="ORF">ANN_21716</name>
</gene>
<name>A0ABQ8S798_PERAM</name>
<evidence type="ECO:0000313" key="3">
    <source>
        <dbReference type="Proteomes" id="UP001148838"/>
    </source>
</evidence>
<reference evidence="2 3" key="1">
    <citation type="journal article" date="2022" name="Allergy">
        <title>Genome assembly and annotation of Periplaneta americana reveal a comprehensive cockroach allergen profile.</title>
        <authorList>
            <person name="Wang L."/>
            <person name="Xiong Q."/>
            <person name="Saelim N."/>
            <person name="Wang L."/>
            <person name="Nong W."/>
            <person name="Wan A.T."/>
            <person name="Shi M."/>
            <person name="Liu X."/>
            <person name="Cao Q."/>
            <person name="Hui J.H.L."/>
            <person name="Sookrung N."/>
            <person name="Leung T.F."/>
            <person name="Tungtrongchitr A."/>
            <person name="Tsui S.K.W."/>
        </authorList>
    </citation>
    <scope>NUCLEOTIDE SEQUENCE [LARGE SCALE GENOMIC DNA]</scope>
    <source>
        <strain evidence="2">PWHHKU_190912</strain>
    </source>
</reference>
<comment type="caution">
    <text evidence="2">The sequence shown here is derived from an EMBL/GenBank/DDBJ whole genome shotgun (WGS) entry which is preliminary data.</text>
</comment>
<feature type="region of interest" description="Disordered" evidence="1">
    <location>
        <begin position="130"/>
        <end position="168"/>
    </location>
</feature>
<evidence type="ECO:0000256" key="1">
    <source>
        <dbReference type="SAM" id="MobiDB-lite"/>
    </source>
</evidence>
<sequence>MAGLCEGGNEPSGSLKAICKRLLFDICEVSSLPPCVFAEMNFNRGPPDNKGDNISYFGERLKNMGGVIVGGRRIKCIRFADDMALLAEEETILRDMLLELNYNCEQYEMKMNASKRKIMVVARRIKKKEKKELVGSLAEKKLPTEESTGRNGEREKSSGQKILNDRQH</sequence>